<evidence type="ECO:0000256" key="11">
    <source>
        <dbReference type="SAM" id="MobiDB-lite"/>
    </source>
</evidence>
<dbReference type="InterPro" id="IPR043157">
    <property type="entry name" value="Dynein_AAA1S"/>
</dbReference>
<keyword evidence="8" id="KW-0175">Coiled coil</keyword>
<evidence type="ECO:0000256" key="10">
    <source>
        <dbReference type="ARBA" id="ARBA00023212"/>
    </source>
</evidence>
<evidence type="ECO:0000313" key="17">
    <source>
        <dbReference type="EMBL" id="CAH0554579.1"/>
    </source>
</evidence>
<dbReference type="Gene3D" id="3.20.180.20">
    <property type="entry name" value="Dynein heavy chain, N-terminal domain 2"/>
    <property type="match status" value="1"/>
</dbReference>
<dbReference type="Pfam" id="PF08385">
    <property type="entry name" value="DHC_N1"/>
    <property type="match status" value="1"/>
</dbReference>
<dbReference type="GO" id="GO:0007018">
    <property type="term" value="P:microtubule-based movement"/>
    <property type="evidence" value="ECO:0007669"/>
    <property type="project" value="InterPro"/>
</dbReference>
<dbReference type="GO" id="GO:0005524">
    <property type="term" value="F:ATP binding"/>
    <property type="evidence" value="ECO:0007669"/>
    <property type="project" value="UniProtKB-KW"/>
</dbReference>
<comment type="subcellular location">
    <subcellularLocation>
        <location evidence="1">Cytoplasm</location>
        <location evidence="1">Cytoskeleton</location>
    </subcellularLocation>
</comment>
<feature type="domain" description="Dynein heavy chain tail" evidence="13">
    <location>
        <begin position="194"/>
        <end position="644"/>
    </location>
</feature>
<evidence type="ECO:0000256" key="8">
    <source>
        <dbReference type="ARBA" id="ARBA00023054"/>
    </source>
</evidence>
<protein>
    <recommendedName>
        <fullName evidence="19">Cytoplasmic dynein 2 heavy chain 1</fullName>
    </recommendedName>
</protein>
<keyword evidence="3" id="KW-0963">Cytoplasm</keyword>
<dbReference type="Pfam" id="PF12774">
    <property type="entry name" value="AAA_6"/>
    <property type="match status" value="1"/>
</dbReference>
<evidence type="ECO:0000259" key="16">
    <source>
        <dbReference type="Pfam" id="PF21264"/>
    </source>
</evidence>
<gene>
    <name evidence="17" type="ORF">MELIAE_LOCUS6128</name>
</gene>
<dbReference type="GO" id="GO:0030286">
    <property type="term" value="C:dynein complex"/>
    <property type="evidence" value="ECO:0007669"/>
    <property type="project" value="UniProtKB-KW"/>
</dbReference>
<dbReference type="GO" id="GO:0051959">
    <property type="term" value="F:dynein light intermediate chain binding"/>
    <property type="evidence" value="ECO:0007669"/>
    <property type="project" value="InterPro"/>
</dbReference>
<keyword evidence="6" id="KW-0067">ATP-binding</keyword>
<dbReference type="Gene3D" id="1.20.140.100">
    <property type="entry name" value="Dynein heavy chain, N-terminal domain 2"/>
    <property type="match status" value="1"/>
</dbReference>
<dbReference type="Pfam" id="PF07728">
    <property type="entry name" value="AAA_5"/>
    <property type="match status" value="1"/>
</dbReference>
<evidence type="ECO:0000256" key="4">
    <source>
        <dbReference type="ARBA" id="ARBA00022701"/>
    </source>
</evidence>
<evidence type="ECO:0000259" key="13">
    <source>
        <dbReference type="Pfam" id="PF08385"/>
    </source>
</evidence>
<dbReference type="Pfam" id="PF08393">
    <property type="entry name" value="DHC_N2"/>
    <property type="match status" value="1"/>
</dbReference>
<name>A0A9P0B327_BRAAE</name>
<dbReference type="InterPro" id="IPR027417">
    <property type="entry name" value="P-loop_NTPase"/>
</dbReference>
<evidence type="ECO:0008006" key="19">
    <source>
        <dbReference type="Google" id="ProtNLM"/>
    </source>
</evidence>
<dbReference type="InterPro" id="IPR049400">
    <property type="entry name" value="DYNC2H1_AAA_dom"/>
</dbReference>
<dbReference type="GO" id="GO:0045505">
    <property type="term" value="F:dynein intermediate chain binding"/>
    <property type="evidence" value="ECO:0007669"/>
    <property type="project" value="InterPro"/>
</dbReference>
<evidence type="ECO:0000256" key="2">
    <source>
        <dbReference type="ARBA" id="ARBA00008887"/>
    </source>
</evidence>
<keyword evidence="18" id="KW-1185">Reference proteome</keyword>
<dbReference type="InterPro" id="IPR042222">
    <property type="entry name" value="Dynein_2_N"/>
</dbReference>
<feature type="domain" description="ATPase dynein-related AAA" evidence="12">
    <location>
        <begin position="2009"/>
        <end position="2144"/>
    </location>
</feature>
<feature type="domain" description="Dynein heavy chain hydrolytic ATP-binding dynein motor region" evidence="15">
    <location>
        <begin position="1618"/>
        <end position="1820"/>
    </location>
</feature>
<feature type="domain" description="Dynein heavy chain linker" evidence="14">
    <location>
        <begin position="1100"/>
        <end position="1481"/>
    </location>
</feature>
<feature type="region of interest" description="Disordered" evidence="11">
    <location>
        <begin position="1851"/>
        <end position="1889"/>
    </location>
</feature>
<dbReference type="Proteomes" id="UP001154078">
    <property type="component" value="Chromosome 4"/>
</dbReference>
<evidence type="ECO:0000256" key="1">
    <source>
        <dbReference type="ARBA" id="ARBA00004245"/>
    </source>
</evidence>
<keyword evidence="9" id="KW-0505">Motor protein</keyword>
<dbReference type="InterPro" id="IPR026983">
    <property type="entry name" value="DHC"/>
</dbReference>
<feature type="domain" description="Cytoplasmic dynein 2 heavy chain 1 AAA+ ATPase" evidence="16">
    <location>
        <begin position="2159"/>
        <end position="2249"/>
    </location>
</feature>
<dbReference type="FunFam" id="3.20.180.20:FF:000002">
    <property type="entry name" value="Cytoplasmic dynein heavy chain 1"/>
    <property type="match status" value="1"/>
</dbReference>
<dbReference type="InterPro" id="IPR011704">
    <property type="entry name" value="ATPase_dyneun-rel_AAA"/>
</dbReference>
<dbReference type="Gene3D" id="1.10.8.710">
    <property type="match status" value="1"/>
</dbReference>
<dbReference type="InterPro" id="IPR013594">
    <property type="entry name" value="Dynein_heavy_tail"/>
</dbReference>
<keyword evidence="5" id="KW-0547">Nucleotide-binding</keyword>
<evidence type="ECO:0000256" key="5">
    <source>
        <dbReference type="ARBA" id="ARBA00022741"/>
    </source>
</evidence>
<comment type="similarity">
    <text evidence="2">Belongs to the dynein heavy chain family.</text>
</comment>
<dbReference type="GO" id="GO:0005874">
    <property type="term" value="C:microtubule"/>
    <property type="evidence" value="ECO:0007669"/>
    <property type="project" value="UniProtKB-KW"/>
</dbReference>
<evidence type="ECO:0000256" key="7">
    <source>
        <dbReference type="ARBA" id="ARBA00023017"/>
    </source>
</evidence>
<keyword evidence="10" id="KW-0206">Cytoskeleton</keyword>
<dbReference type="Gene3D" id="3.40.50.300">
    <property type="entry name" value="P-loop containing nucleotide triphosphate hydrolases"/>
    <property type="match status" value="3"/>
</dbReference>
<evidence type="ECO:0000259" key="15">
    <source>
        <dbReference type="Pfam" id="PF12774"/>
    </source>
</evidence>
<sequence>MSFTLKKSVIFISGCNLGINLLENDFGKDVIGLNDLETFLSEQKCLILYAVLEESEKSKKIKFFRNADKNNYSRLVILSKEKPCVITEENLFSCIQVSSISGPPTLALYYSINNIFTPLLKEEHRQILQKHIYNMKTDLRSFILTNDTDCMEDMSQSLMVVNSLEHEVEYWGSGKCSSKKDQLSKATSASFRDILAPLSRDFCYLDALSFMEVEDTLERAHNVLDDLWRHEPPYPKDRIKHLMQIIGQDICKYISKQIEKHNFWDDEFNKVTEVVYQLINIGEKWLTTCKQLTEIFWPNYSDHMWKDDIYVPIELYNYVQILHEAINIKTLHKQLIRLLTPEEQEEMKTKEMFNPLKETNIFNYGEVLPNTLIIAKKQFELLLEPAEKCVAMKLKKQLSTLNANTRQLLYEFSRYAEIITRPILKQALLSERQFLLSSLYEYIKLLQSKINSENNNFSNDIELSTTLKDVVLVKQIETRVKEVKNMAEKILNDLDGYDSINQQVNEILVDLKQQHNELFQSWVNEILSLISNDTLSLKETDSVVQFSKQKFMKVNYSNRFVMLISEVRQLRSMGFHIPNQIKQKSDHAKKFIRHARILDQIANFHNTIGDRMIPSLKPLMLTSALELSKLVQEQEVVSWGDEQSVEKYVLCLKNAVEKLSKENNMLSIYHNQVLEKINELEDVDLIKDYSKWKENVRVIRNIVTQVEDKGFKNMQLWKNDLDKQISKSLEKQYIKSLNTVHLYLPEIYTNLVYKNDEINFSPKEDELRKIYDQQLKKFLELPKQFRGISETSDISIYTDIIYVKNKEALDGVSKHTDELFGQLQSVMIHWKSWIQLEDLDINKLTKSQHWDLHFRSSKIFGQEVAKLPNTEEKLGCIIVGLSRLRLDLELHNRNYWDQLVYSLKDSIAHDVVKLQNFVDPATSALTRQSVTVEELADIGVSHGQILKDLPEMQEVFDEMLKKSVTLSSWSREQVDSVNRLKGAWERLLSLIESHHTIIEKQMDNIKMSLNVQIENLNKELELFSAKWDLESSNIYSNKNNATLEMLLEKIKSKKIEWLEISSKKDKIISDFNKFNIDAPEMLLFDKLESNLNKDIDCGNIFEEFYQAFGSLSNEYWIVFRKKIYLLEDFLNIWENKLKGEDNNELHKLLLKEIQKYKDIYPLLKYVRGDDFSNEHWMDIFALLQMTPKPIDQLLLNDWLNVSENIKVNFKQLEAISKKAASEIVIRQALNELDQWDTQAKFLLIEHKDSKNKDIMLIKEFKELLNKIGHNQSLLQSVKNSTDNRSFSDKTVLWENKLTDLEFYVTSLAQVQRKWLYLEPIFSSGTLANEKQRFDRIDRDVRNILNFIQKDSHLNALCRFSNLRSLLDTITDQLARCQNSLNNFLSEKRNKFPRFYFLSDEDLLEVVGQSTKEHVIQSHLKKLFSGINSIEFMNNKITALCSVEGEIVKLSNPINIQQPVEEWLHLVVKEMQITLKELLVQCQNERDAPDPLTYPSQILCLSDNITFTLKCEQAISSLTLPALLNKYKAQLKHYSSLEIHESDKLIASLSEFGDNDKSLLEIKLKALLLDTIHHINVLENLIDNNTSRATDWAWQKQLRFYSNSLGDVTVKMANSRMEYSYEYLGNAPKLVRTPLTDRCFLTLTQGLHLGMGGNPYGPAGTGKTESVKALGQLLGRQVLVFNCDEGIDALSMGRIISGLVRSGAWGCFDEFNRLEEATLSAVSMLIQPVQVALRNNSSKLNLLNQEVDLNKHCGIFVTLNPAGSNYGGRNKLPDNLKQLFRPVVMTHPDHEEIAKSLLHCDGYQNPSVLAAKIIEIFDLSSCFDLYWVSSVSGNLGYSLSLYVRLVSQAKPSQAKPSQAKPSQAKRDVRTSGDPHRQTTRPLPDTDETQYRSKQQLLSIGTILVGCSRSIKSRKLKSKSSESLSLHEEFILVVEVLRMNTLSKLTFSDSVKFDAIIKDVFKGVPINLEYGNSMLIKALEEGFHQIKLIPNQRQINKCLEFYEQLKQRMGVAIIGPPSCGKTTIRKLLFTALTKVNKVINTYAFNPKSMKRSQLLGYIDSDTKQWNDGVLTSYSLKVAAEPQEIWSWIVCDGDIDPDWVESLNSVLDDNRILTFPSGWRIQFRKNVNFIFESHNLTHASPATISRMGVVFLSEEDLQSELITKKFVEELVEETKPILEPLIQDSFIKAVNWIVNDGEVTIPSSKLSLTKAGLSFIRNVKNKTEFAVALANGLGQHLQYDFIEIFVNEVFNWLGEPEPPLPLSCRYNADRDIIDTYMSNPNIIIDNVSKGLPLILTGQILKTLDCLRIWMEADYKKPFLMVGPHGSAKRLILEHLVQEQSNVELLTIHCSSNLTPAYVISKLSQVNDNTIFILLLNKI</sequence>
<dbReference type="InterPro" id="IPR013602">
    <property type="entry name" value="Dynein_heavy_linker"/>
</dbReference>
<evidence type="ECO:0000256" key="6">
    <source>
        <dbReference type="ARBA" id="ARBA00022840"/>
    </source>
</evidence>
<dbReference type="Pfam" id="PF21264">
    <property type="entry name" value="DYNC2H1_AAA_dom"/>
    <property type="match status" value="1"/>
</dbReference>
<organism evidence="17 18">
    <name type="scientific">Brassicogethes aeneus</name>
    <name type="common">Rape pollen beetle</name>
    <name type="synonym">Meligethes aeneus</name>
    <dbReference type="NCBI Taxonomy" id="1431903"/>
    <lineage>
        <taxon>Eukaryota</taxon>
        <taxon>Metazoa</taxon>
        <taxon>Ecdysozoa</taxon>
        <taxon>Arthropoda</taxon>
        <taxon>Hexapoda</taxon>
        <taxon>Insecta</taxon>
        <taxon>Pterygota</taxon>
        <taxon>Neoptera</taxon>
        <taxon>Endopterygota</taxon>
        <taxon>Coleoptera</taxon>
        <taxon>Polyphaga</taxon>
        <taxon>Cucujiformia</taxon>
        <taxon>Nitidulidae</taxon>
        <taxon>Meligethinae</taxon>
        <taxon>Brassicogethes</taxon>
    </lineage>
</organism>
<keyword evidence="7" id="KW-0243">Dynein</keyword>
<dbReference type="GO" id="GO:0016887">
    <property type="term" value="F:ATP hydrolysis activity"/>
    <property type="evidence" value="ECO:0007669"/>
    <property type="project" value="InterPro"/>
</dbReference>
<reference evidence="17" key="1">
    <citation type="submission" date="2021-12" db="EMBL/GenBank/DDBJ databases">
        <authorList>
            <person name="King R."/>
        </authorList>
    </citation>
    <scope>NUCLEOTIDE SEQUENCE</scope>
</reference>
<accession>A0A9P0B327</accession>
<dbReference type="SUPFAM" id="SSF52540">
    <property type="entry name" value="P-loop containing nucleoside triphosphate hydrolases"/>
    <property type="match status" value="2"/>
</dbReference>
<feature type="compositionally biased region" description="Basic and acidic residues" evidence="11">
    <location>
        <begin position="1863"/>
        <end position="1875"/>
    </location>
</feature>
<evidence type="ECO:0000259" key="12">
    <source>
        <dbReference type="Pfam" id="PF07728"/>
    </source>
</evidence>
<proteinExistence type="inferred from homology"/>
<evidence type="ECO:0000256" key="3">
    <source>
        <dbReference type="ARBA" id="ARBA00022490"/>
    </source>
</evidence>
<dbReference type="PANTHER" id="PTHR45703">
    <property type="entry name" value="DYNEIN HEAVY CHAIN"/>
    <property type="match status" value="1"/>
</dbReference>
<dbReference type="FunFam" id="3.40.50.300:FF:000071">
    <property type="entry name" value="Cytoplasmic dynein heavy chain 1"/>
    <property type="match status" value="1"/>
</dbReference>
<feature type="compositionally biased region" description="Polar residues" evidence="11">
    <location>
        <begin position="1851"/>
        <end position="1860"/>
    </location>
</feature>
<dbReference type="Gene3D" id="1.20.58.1120">
    <property type="match status" value="1"/>
</dbReference>
<evidence type="ECO:0000259" key="14">
    <source>
        <dbReference type="Pfam" id="PF08393"/>
    </source>
</evidence>
<dbReference type="PANTHER" id="PTHR45703:SF22">
    <property type="entry name" value="DYNEIN CYTOPLASMIC 2 HEAVY CHAIN 1"/>
    <property type="match status" value="1"/>
</dbReference>
<dbReference type="InterPro" id="IPR035699">
    <property type="entry name" value="AAA_6"/>
</dbReference>
<dbReference type="EMBL" id="OV121135">
    <property type="protein sequence ID" value="CAH0554579.1"/>
    <property type="molecule type" value="Genomic_DNA"/>
</dbReference>
<evidence type="ECO:0000256" key="9">
    <source>
        <dbReference type="ARBA" id="ARBA00023175"/>
    </source>
</evidence>
<keyword evidence="4" id="KW-0493">Microtubule</keyword>
<dbReference type="OrthoDB" id="447173at2759"/>
<dbReference type="InterPro" id="IPR042228">
    <property type="entry name" value="Dynein_linker_3"/>
</dbReference>
<evidence type="ECO:0000313" key="18">
    <source>
        <dbReference type="Proteomes" id="UP001154078"/>
    </source>
</evidence>